<dbReference type="PANTHER" id="PTHR43308">
    <property type="entry name" value="OUTER MEMBRANE PROTEIN ALPHA-RELATED"/>
    <property type="match status" value="1"/>
</dbReference>
<gene>
    <name evidence="2" type="ORF">K4A83_21120</name>
</gene>
<name>A0ABT3LB62_9CYAN</name>
<feature type="non-terminal residue" evidence="2">
    <location>
        <position position="255"/>
    </location>
</feature>
<dbReference type="InterPro" id="IPR001119">
    <property type="entry name" value="SLH_dom"/>
</dbReference>
<comment type="caution">
    <text evidence="2">The sequence shown here is derived from an EMBL/GenBank/DDBJ whole genome shotgun (WGS) entry which is preliminary data.</text>
</comment>
<evidence type="ECO:0000313" key="3">
    <source>
        <dbReference type="Proteomes" id="UP001526426"/>
    </source>
</evidence>
<sequence>MLRLLLPLLSFCRRRGTFFLLAALTCFLTLLPLGGLAQRTPTLPRDIQGHWAQQCLAHIVEQGVMKPFADRTFRPNVPMTRGEFATVINRAFPDANPVRIFQPDRFIDIPDGYWAIAPIRNSYETNFLSGYPNRQFAPLQNIPRVEVIVAIASGLNHYFPRNPTDFILNNTFDDAANIPRYAHDIIAAATEQDLIVNFPNTRQLNPRQLATRGEIAALLCRALGDSTLLPPQYIVRSPTPPIPNFLPPPPSSPPP</sequence>
<feature type="domain" description="SLH" evidence="1">
    <location>
        <begin position="169"/>
        <end position="233"/>
    </location>
</feature>
<keyword evidence="3" id="KW-1185">Reference proteome</keyword>
<dbReference type="PROSITE" id="PS51272">
    <property type="entry name" value="SLH"/>
    <property type="match status" value="3"/>
</dbReference>
<dbReference type="Proteomes" id="UP001526426">
    <property type="component" value="Unassembled WGS sequence"/>
</dbReference>
<accession>A0ABT3LB62</accession>
<dbReference type="InterPro" id="IPR051465">
    <property type="entry name" value="Cell_Envelope_Struct_Comp"/>
</dbReference>
<dbReference type="EMBL" id="JAIHOM010000172">
    <property type="protein sequence ID" value="MCW6038751.1"/>
    <property type="molecule type" value="Genomic_DNA"/>
</dbReference>
<feature type="domain" description="SLH" evidence="1">
    <location>
        <begin position="39"/>
        <end position="102"/>
    </location>
</feature>
<evidence type="ECO:0000259" key="1">
    <source>
        <dbReference type="PROSITE" id="PS51272"/>
    </source>
</evidence>
<protein>
    <submittedName>
        <fullName evidence="2">S-layer homology domain-containing protein</fullName>
    </submittedName>
</protein>
<dbReference type="PANTHER" id="PTHR43308:SF5">
    <property type="entry name" value="S-LAYER PROTEIN _ PEPTIDOGLYCAN ENDO-BETA-N-ACETYLGLUCOSAMINIDASE"/>
    <property type="match status" value="1"/>
</dbReference>
<feature type="domain" description="SLH" evidence="1">
    <location>
        <begin position="103"/>
        <end position="165"/>
    </location>
</feature>
<proteinExistence type="predicted"/>
<evidence type="ECO:0000313" key="2">
    <source>
        <dbReference type="EMBL" id="MCW6038751.1"/>
    </source>
</evidence>
<dbReference type="RefSeq" id="WP_265266675.1">
    <property type="nucleotide sequence ID" value="NZ_JAIHOM010000172.1"/>
</dbReference>
<organism evidence="2 3">
    <name type="scientific">Spirulina subsalsa FACHB-351</name>
    <dbReference type="NCBI Taxonomy" id="234711"/>
    <lineage>
        <taxon>Bacteria</taxon>
        <taxon>Bacillati</taxon>
        <taxon>Cyanobacteriota</taxon>
        <taxon>Cyanophyceae</taxon>
        <taxon>Spirulinales</taxon>
        <taxon>Spirulinaceae</taxon>
        <taxon>Spirulina</taxon>
    </lineage>
</organism>
<dbReference type="Pfam" id="PF00395">
    <property type="entry name" value="SLH"/>
    <property type="match status" value="3"/>
</dbReference>
<reference evidence="2 3" key="1">
    <citation type="submission" date="2021-08" db="EMBL/GenBank/DDBJ databases">
        <title>Draft genome sequence of Spirulina subsalsa with high tolerance to salinity and hype-accumulation of phycocyanin.</title>
        <authorList>
            <person name="Pei H."/>
            <person name="Jiang L."/>
        </authorList>
    </citation>
    <scope>NUCLEOTIDE SEQUENCE [LARGE SCALE GENOMIC DNA]</scope>
    <source>
        <strain evidence="2 3">FACHB-351</strain>
    </source>
</reference>